<gene>
    <name evidence="1" type="ORF">NMY3_03468</name>
</gene>
<dbReference type="KEGG" id="taa:NMY3_03468"/>
<organism evidence="1 2">
    <name type="scientific">Candidatus Nitrosocosmicus oleophilus</name>
    <dbReference type="NCBI Taxonomy" id="1353260"/>
    <lineage>
        <taxon>Archaea</taxon>
        <taxon>Nitrososphaerota</taxon>
        <taxon>Nitrososphaeria</taxon>
        <taxon>Nitrososphaerales</taxon>
        <taxon>Nitrososphaeraceae</taxon>
        <taxon>Candidatus Nitrosocosmicus</taxon>
    </lineage>
</organism>
<dbReference type="EMBL" id="CP012850">
    <property type="protein sequence ID" value="ALI37650.1"/>
    <property type="molecule type" value="Genomic_DNA"/>
</dbReference>
<protein>
    <submittedName>
        <fullName evidence="1">Uncharacterized protein</fullName>
    </submittedName>
</protein>
<proteinExistence type="predicted"/>
<name>A0A654M3I2_9ARCH</name>
<evidence type="ECO:0000313" key="1">
    <source>
        <dbReference type="EMBL" id="ALI37650.1"/>
    </source>
</evidence>
<accession>A0A654M3I2</accession>
<keyword evidence="2" id="KW-1185">Reference proteome</keyword>
<dbReference type="Proteomes" id="UP000058925">
    <property type="component" value="Chromosome"/>
</dbReference>
<reference evidence="2" key="1">
    <citation type="submission" date="2015-10" db="EMBL/GenBank/DDBJ databases">
        <title>Niche specialization of a soil ammonia-oxidizing archaeon, Candidatus Nitrosocosmicus oleophilus.</title>
        <authorList>
            <person name="Jung M.-Y."/>
            <person name="Rhee S.-K."/>
        </authorList>
    </citation>
    <scope>NUCLEOTIDE SEQUENCE [LARGE SCALE GENOMIC DNA]</scope>
    <source>
        <strain evidence="2">MY3</strain>
    </source>
</reference>
<evidence type="ECO:0000313" key="2">
    <source>
        <dbReference type="Proteomes" id="UP000058925"/>
    </source>
</evidence>
<sequence length="47" mass="5644">MNKLIEEGKVRTQSIIGLISRIFEINPVKFEFILTRKYDSIEKLFER</sequence>
<dbReference type="AlphaFoldDB" id="A0A654M3I2"/>